<evidence type="ECO:0000313" key="12">
    <source>
        <dbReference type="EMBL" id="KAA6396813.1"/>
    </source>
</evidence>
<protein>
    <submittedName>
        <fullName evidence="12">Putative AGC family protein kinase</fullName>
    </submittedName>
</protein>
<dbReference type="OrthoDB" id="20524at2759"/>
<feature type="domain" description="Protein kinase" evidence="11">
    <location>
        <begin position="354"/>
        <end position="639"/>
    </location>
</feature>
<keyword evidence="3 7" id="KW-0547">Nucleotide-binding</keyword>
<evidence type="ECO:0000256" key="4">
    <source>
        <dbReference type="ARBA" id="ARBA00022777"/>
    </source>
</evidence>
<dbReference type="InterPro" id="IPR008271">
    <property type="entry name" value="Ser/Thr_kinase_AS"/>
</dbReference>
<evidence type="ECO:0000256" key="1">
    <source>
        <dbReference type="ARBA" id="ARBA00022527"/>
    </source>
</evidence>
<evidence type="ECO:0000256" key="5">
    <source>
        <dbReference type="ARBA" id="ARBA00022840"/>
    </source>
</evidence>
<feature type="active site" description="Proton acceptor" evidence="6">
    <location>
        <position position="493"/>
    </location>
</feature>
<dbReference type="InterPro" id="IPR011009">
    <property type="entry name" value="Kinase-like_dom_sf"/>
</dbReference>
<keyword evidence="5 7" id="KW-0067">ATP-binding</keyword>
<evidence type="ECO:0000256" key="8">
    <source>
        <dbReference type="PIRSR" id="PIRSR630616-3"/>
    </source>
</evidence>
<feature type="binding site" evidence="7 9">
    <location>
        <position position="383"/>
    </location>
    <ligand>
        <name>ATP</name>
        <dbReference type="ChEBI" id="CHEBI:30616"/>
    </ligand>
</feature>
<dbReference type="PROSITE" id="PS00108">
    <property type="entry name" value="PROTEIN_KINASE_ST"/>
    <property type="match status" value="1"/>
</dbReference>
<dbReference type="PROSITE" id="PS50011">
    <property type="entry name" value="PROTEIN_KINASE_DOM"/>
    <property type="match status" value="1"/>
</dbReference>
<evidence type="ECO:0000256" key="7">
    <source>
        <dbReference type="PIRSR" id="PIRSR630616-2"/>
    </source>
</evidence>
<organism evidence="12 13">
    <name type="scientific">Streblomastix strix</name>
    <dbReference type="NCBI Taxonomy" id="222440"/>
    <lineage>
        <taxon>Eukaryota</taxon>
        <taxon>Metamonada</taxon>
        <taxon>Preaxostyla</taxon>
        <taxon>Oxymonadida</taxon>
        <taxon>Streblomastigidae</taxon>
        <taxon>Streblomastix</taxon>
    </lineage>
</organism>
<feature type="binding site" evidence="7">
    <location>
        <position position="511"/>
    </location>
    <ligand>
        <name>ATP</name>
        <dbReference type="ChEBI" id="CHEBI:30616"/>
    </ligand>
</feature>
<reference evidence="12 13" key="1">
    <citation type="submission" date="2019-03" db="EMBL/GenBank/DDBJ databases">
        <title>Single cell metagenomics reveals metabolic interactions within the superorganism composed of flagellate Streblomastix strix and complex community of Bacteroidetes bacteria on its surface.</title>
        <authorList>
            <person name="Treitli S.C."/>
            <person name="Kolisko M."/>
            <person name="Husnik F."/>
            <person name="Keeling P."/>
            <person name="Hampl V."/>
        </authorList>
    </citation>
    <scope>NUCLEOTIDE SEQUENCE [LARGE SCALE GENOMIC DNA]</scope>
    <source>
        <strain evidence="12">ST1C</strain>
    </source>
</reference>
<dbReference type="PROSITE" id="PS00107">
    <property type="entry name" value="PROTEIN_KINASE_ATP"/>
    <property type="match status" value="1"/>
</dbReference>
<evidence type="ECO:0000256" key="3">
    <source>
        <dbReference type="ARBA" id="ARBA00022741"/>
    </source>
</evidence>
<dbReference type="InterPro" id="IPR000719">
    <property type="entry name" value="Prot_kinase_dom"/>
</dbReference>
<feature type="transmembrane region" description="Helical" evidence="10">
    <location>
        <begin position="216"/>
        <end position="241"/>
    </location>
</feature>
<dbReference type="Proteomes" id="UP000324800">
    <property type="component" value="Unassembled WGS sequence"/>
</dbReference>
<comment type="caution">
    <text evidence="12">The sequence shown here is derived from an EMBL/GenBank/DDBJ whole genome shotgun (WGS) entry which is preliminary data.</text>
</comment>
<evidence type="ECO:0000256" key="2">
    <source>
        <dbReference type="ARBA" id="ARBA00022679"/>
    </source>
</evidence>
<feature type="cross-link" description="Glycyl lysine isopeptide (Lys-Gly) (interchain with G-Cter in SUMO2)" evidence="8">
    <location>
        <position position="495"/>
    </location>
</feature>
<evidence type="ECO:0000259" key="11">
    <source>
        <dbReference type="PROSITE" id="PS50011"/>
    </source>
</evidence>
<evidence type="ECO:0000256" key="10">
    <source>
        <dbReference type="SAM" id="Phobius"/>
    </source>
</evidence>
<keyword evidence="1" id="KW-0723">Serine/threonine-protein kinase</keyword>
<dbReference type="PANTHER" id="PTHR24350">
    <property type="entry name" value="SERINE/THREONINE-PROTEIN KINASE IAL-RELATED"/>
    <property type="match status" value="1"/>
</dbReference>
<dbReference type="AlphaFoldDB" id="A0A5J4WQ33"/>
<feature type="binding site" evidence="7">
    <location>
        <begin position="497"/>
        <end position="498"/>
    </location>
    <ligand>
        <name>ATP</name>
        <dbReference type="ChEBI" id="CHEBI:30616"/>
    </ligand>
</feature>
<dbReference type="Gene3D" id="1.10.510.10">
    <property type="entry name" value="Transferase(Phosphotransferase) domain 1"/>
    <property type="match status" value="1"/>
</dbReference>
<keyword evidence="10" id="KW-0812">Transmembrane</keyword>
<dbReference type="InterPro" id="IPR017441">
    <property type="entry name" value="Protein_kinase_ATP_BS"/>
</dbReference>
<keyword evidence="10" id="KW-0472">Membrane</keyword>
<dbReference type="Pfam" id="PF00069">
    <property type="entry name" value="Pkinase"/>
    <property type="match status" value="1"/>
</dbReference>
<accession>A0A5J4WQ33</accession>
<dbReference type="GO" id="GO:0005524">
    <property type="term" value="F:ATP binding"/>
    <property type="evidence" value="ECO:0007669"/>
    <property type="project" value="UniProtKB-UniRule"/>
</dbReference>
<keyword evidence="4 12" id="KW-0418">Kinase</keyword>
<name>A0A5J4WQ33_9EUKA</name>
<dbReference type="InterPro" id="IPR030616">
    <property type="entry name" value="Aur-like"/>
</dbReference>
<keyword evidence="10" id="KW-1133">Transmembrane helix</keyword>
<evidence type="ECO:0000256" key="9">
    <source>
        <dbReference type="PROSITE-ProRule" id="PRU10141"/>
    </source>
</evidence>
<sequence length="645" mass="73028">EGEGINVKGNYSDTLSNLNDLEGVIMESSKFSTLVLKEIQAQQYHLQYYWTTQIASLTSVEVSLNISNTNLPLQFTINGHGMIQEKLNVKIVQAGLKLLINSKSVIMQYNADIIYPPENSTDQIHIEGNPQNEQTATFGMKDYKWFEYKKYKYDFLISNDGRIFTGFEGKESTAPPLNVIELEVDGGIKDDDEKSEEEKQEEIDGVDSPKGFSFPMWMIILIAVVGALLIIVIVIIIICCICKHKKQKNKKEDEVQMENINPGNYSSRMNNQSFNASQSRSQTGLEVDIVAQILSNSFRNENLSQIGSARNAQQQIPQFHLQSIPSTYALPVIQPPLIISPNASFNTSWVKTDFVKVKKLGKGAFGTVWQMKEKSTQRVVAIKVVDYDTEQEQKMIIQEKTIMLNIFETIKKSNPPGSFIHVVQPLGFFLNQDEDSIKAYLVLEFCERGDLRKYIKNMMESGTEISNRKAFELIAQVTSAVHQLHVNSIIHGDLKPENVLVMQDYRIKLSDFGLARKIEEGRDYLTAMGGTTFYLGPELLQSKDKSNSGAKKLMQTTASDIWAFGVMMFELLALRHPFFDSKEGNLPLQELIRRIIEDAPAELPDHYSNSLRMLIRNMLTKDPSRRITSADILEIQEVADCLTNK</sequence>
<feature type="non-terminal residue" evidence="12">
    <location>
        <position position="1"/>
    </location>
</feature>
<evidence type="ECO:0000313" key="13">
    <source>
        <dbReference type="Proteomes" id="UP000324800"/>
    </source>
</evidence>
<dbReference type="SMART" id="SM00220">
    <property type="entry name" value="S_TKc"/>
    <property type="match status" value="1"/>
</dbReference>
<evidence type="ECO:0000256" key="6">
    <source>
        <dbReference type="PIRSR" id="PIRSR630616-1"/>
    </source>
</evidence>
<dbReference type="SUPFAM" id="SSF56112">
    <property type="entry name" value="Protein kinase-like (PK-like)"/>
    <property type="match status" value="1"/>
</dbReference>
<proteinExistence type="predicted"/>
<dbReference type="EMBL" id="SNRW01001333">
    <property type="protein sequence ID" value="KAA6396813.1"/>
    <property type="molecule type" value="Genomic_DNA"/>
</dbReference>
<dbReference type="GO" id="GO:0004674">
    <property type="term" value="F:protein serine/threonine kinase activity"/>
    <property type="evidence" value="ECO:0007669"/>
    <property type="project" value="UniProtKB-KW"/>
</dbReference>
<gene>
    <name evidence="12" type="ORF">EZS28_007655</name>
</gene>
<keyword evidence="2" id="KW-0808">Transferase</keyword>